<evidence type="ECO:0000256" key="3">
    <source>
        <dbReference type="ARBA" id="ARBA00023004"/>
    </source>
</evidence>
<keyword evidence="4" id="KW-0411">Iron-sulfur</keyword>
<organism evidence="7 8">
    <name type="scientific">Halobacillus karajensis</name>
    <dbReference type="NCBI Taxonomy" id="195088"/>
    <lineage>
        <taxon>Bacteria</taxon>
        <taxon>Bacillati</taxon>
        <taxon>Bacillota</taxon>
        <taxon>Bacilli</taxon>
        <taxon>Bacillales</taxon>
        <taxon>Bacillaceae</taxon>
        <taxon>Halobacillus</taxon>
    </lineage>
</organism>
<dbReference type="InterPro" id="IPR005805">
    <property type="entry name" value="Rieske_Fe-S_prot_C"/>
</dbReference>
<dbReference type="PRINTS" id="PR00162">
    <property type="entry name" value="RIESKE"/>
</dbReference>
<reference evidence="8" key="1">
    <citation type="submission" date="2014-03" db="EMBL/GenBank/DDBJ databases">
        <authorList>
            <person name="Urmite Genomes U."/>
        </authorList>
    </citation>
    <scope>NUCLEOTIDE SEQUENCE [LARGE SCALE GENOMIC DNA]</scope>
    <source>
        <strain evidence="8">HD-03</strain>
    </source>
</reference>
<comment type="caution">
    <text evidence="7">The sequence shown here is derived from an EMBL/GenBank/DDBJ whole genome shotgun (WGS) entry which is preliminary data.</text>
</comment>
<dbReference type="Gene3D" id="2.102.10.10">
    <property type="entry name" value="Rieske [2Fe-2S] iron-sulphur domain"/>
    <property type="match status" value="1"/>
</dbReference>
<dbReference type="Gene3D" id="3.30.9.10">
    <property type="entry name" value="D-Amino Acid Oxidase, subunit A, domain 2"/>
    <property type="match status" value="1"/>
</dbReference>
<dbReference type="FunFam" id="2.102.10.10:FF:000014">
    <property type="entry name" value="Oxidoreductase, FAD dependent"/>
    <property type="match status" value="1"/>
</dbReference>
<gene>
    <name evidence="7" type="primary">puuB</name>
    <name evidence="7" type="ORF">BN983_01443</name>
</gene>
<dbReference type="GO" id="GO:0016020">
    <property type="term" value="C:membrane"/>
    <property type="evidence" value="ECO:0007669"/>
    <property type="project" value="InterPro"/>
</dbReference>
<reference evidence="7 8" key="2">
    <citation type="submission" date="2014-05" db="EMBL/GenBank/DDBJ databases">
        <title>Draft genome sequence of Halobacillus karajensis HK-03.</title>
        <authorList>
            <person name="Khelaifia S."/>
            <person name="Croce O."/>
            <person name="Lagier J.C."/>
            <person name="Raoult D."/>
        </authorList>
    </citation>
    <scope>NUCLEOTIDE SEQUENCE [LARGE SCALE GENOMIC DNA]</scope>
    <source>
        <strain evidence="7 8">HD-03</strain>
    </source>
</reference>
<dbReference type="Gene3D" id="3.50.50.60">
    <property type="entry name" value="FAD/NAD(P)-binding domain"/>
    <property type="match status" value="1"/>
</dbReference>
<dbReference type="GO" id="GO:0016705">
    <property type="term" value="F:oxidoreductase activity, acting on paired donors, with incorporation or reduction of molecular oxygen"/>
    <property type="evidence" value="ECO:0007669"/>
    <property type="project" value="UniProtKB-ARBA"/>
</dbReference>
<dbReference type="PROSITE" id="PS51296">
    <property type="entry name" value="RIESKE"/>
    <property type="match status" value="1"/>
</dbReference>
<evidence type="ECO:0000256" key="5">
    <source>
        <dbReference type="ARBA" id="ARBA00023157"/>
    </source>
</evidence>
<dbReference type="GO" id="GO:0046872">
    <property type="term" value="F:metal ion binding"/>
    <property type="evidence" value="ECO:0007669"/>
    <property type="project" value="UniProtKB-KW"/>
</dbReference>
<evidence type="ECO:0000313" key="8">
    <source>
        <dbReference type="Proteomes" id="UP000028868"/>
    </source>
</evidence>
<keyword evidence="5" id="KW-1015">Disulfide bond</keyword>
<keyword evidence="2" id="KW-0479">Metal-binding</keyword>
<dbReference type="RefSeq" id="WP_035506868.1">
    <property type="nucleotide sequence ID" value="NZ_CCDH010000001.1"/>
</dbReference>
<evidence type="ECO:0000256" key="1">
    <source>
        <dbReference type="ARBA" id="ARBA00022714"/>
    </source>
</evidence>
<dbReference type="EMBL" id="CCDI010000001">
    <property type="protein sequence ID" value="CDQ23221.1"/>
    <property type="molecule type" value="Genomic_DNA"/>
</dbReference>
<dbReference type="InterPro" id="IPR006076">
    <property type="entry name" value="FAD-dep_OxRdtase"/>
</dbReference>
<keyword evidence="1" id="KW-0001">2Fe-2S</keyword>
<dbReference type="InterPro" id="IPR036922">
    <property type="entry name" value="Rieske_2Fe-2S_sf"/>
</dbReference>
<dbReference type="Pfam" id="PF01266">
    <property type="entry name" value="DAO"/>
    <property type="match status" value="1"/>
</dbReference>
<evidence type="ECO:0000259" key="6">
    <source>
        <dbReference type="PROSITE" id="PS51296"/>
    </source>
</evidence>
<feature type="domain" description="Rieske" evidence="6">
    <location>
        <begin position="422"/>
        <end position="509"/>
    </location>
</feature>
<keyword evidence="3" id="KW-0408">Iron</keyword>
<dbReference type="InterPro" id="IPR017941">
    <property type="entry name" value="Rieske_2Fe-2S"/>
</dbReference>
<dbReference type="InterPro" id="IPR038010">
    <property type="entry name" value="YhfW_C"/>
</dbReference>
<dbReference type="PANTHER" id="PTHR13847:SF274">
    <property type="entry name" value="RIESKE 2FE-2S IRON-SULFUR PROTEIN YHFW-RELATED"/>
    <property type="match status" value="1"/>
</dbReference>
<evidence type="ECO:0000256" key="4">
    <source>
        <dbReference type="ARBA" id="ARBA00023014"/>
    </source>
</evidence>
<dbReference type="AlphaFoldDB" id="A0A024P4M5"/>
<dbReference type="Pfam" id="PF00355">
    <property type="entry name" value="Rieske"/>
    <property type="match status" value="1"/>
</dbReference>
<keyword evidence="8" id="KW-1185">Reference proteome</keyword>
<dbReference type="GO" id="GO:0004497">
    <property type="term" value="F:monooxygenase activity"/>
    <property type="evidence" value="ECO:0007669"/>
    <property type="project" value="UniProtKB-ARBA"/>
</dbReference>
<dbReference type="InterPro" id="IPR036188">
    <property type="entry name" value="FAD/NAD-bd_sf"/>
</dbReference>
<evidence type="ECO:0000256" key="2">
    <source>
        <dbReference type="ARBA" id="ARBA00022723"/>
    </source>
</evidence>
<protein>
    <submittedName>
        <fullName evidence="7">Gamma-glutamylputrescine oxidoreductase</fullName>
    </submittedName>
</protein>
<dbReference type="GO" id="GO:0005737">
    <property type="term" value="C:cytoplasm"/>
    <property type="evidence" value="ECO:0007669"/>
    <property type="project" value="TreeGrafter"/>
</dbReference>
<sequence length="529" mass="59754">MEQQDRWTKPEPLWREEISLPKFEALNEDKATEVAIVGGGITGITTAYLLAKAGKKVTLLEADELMNGTTGHTTAKVTAQHGLIYNELIQHFGEEEASLYYQAQMDALQSMEEWVKKYEIDCNWEKEDAYLYATTQKGAHKLEKEFEAYQKLGIPGGTQDALPFDVETTKALSMKNQARFHPIKYLLALIKEFTKMGGEIFEHTKAVDLKENDRIEIETGKGHTVACEKVVSCSHFPFYDGKGFYFSRMYADRSYVLAIEPKKDIPDGMYLSIDDPKRSIRTADYEGTPVLLIGGESHKTGQGVDTSFHYRALEEFAAQTFGIKKKVFHWSAQDLITLDKVPYIGPITRNNDRVFIATGFRKWGMTNGTLAAKLIGHYILGEDSLFHKLFQPSRFKSDPSMKQFLSQNFDVAAHLVDGKLELVADRPNSLKKGEGMPVQWHGERAGAYRDEEGKLHVLDTTCTHMGCEVEWNSAEHTWDCPCHGSRFNYDGAVVEGPADKPLMKIAIEENHEVPPHMNESKQDEHGEQP</sequence>
<dbReference type="CDD" id="cd03477">
    <property type="entry name" value="Rieske_YhfW_C"/>
    <property type="match status" value="1"/>
</dbReference>
<dbReference type="Proteomes" id="UP000028868">
    <property type="component" value="Unassembled WGS sequence"/>
</dbReference>
<proteinExistence type="predicted"/>
<accession>A0A024P4M5</accession>
<name>A0A024P4M5_9BACI</name>
<evidence type="ECO:0000313" key="7">
    <source>
        <dbReference type="EMBL" id="CDQ23221.1"/>
    </source>
</evidence>
<dbReference type="SUPFAM" id="SSF51905">
    <property type="entry name" value="FAD/NAD(P)-binding domain"/>
    <property type="match status" value="1"/>
</dbReference>
<dbReference type="GO" id="GO:0051537">
    <property type="term" value="F:2 iron, 2 sulfur cluster binding"/>
    <property type="evidence" value="ECO:0007669"/>
    <property type="project" value="UniProtKB-KW"/>
</dbReference>
<dbReference type="SUPFAM" id="SSF50022">
    <property type="entry name" value="ISP domain"/>
    <property type="match status" value="1"/>
</dbReference>
<dbReference type="PANTHER" id="PTHR13847">
    <property type="entry name" value="SARCOSINE DEHYDROGENASE-RELATED"/>
    <property type="match status" value="1"/>
</dbReference>